<comment type="caution">
    <text evidence="3">The sequence shown here is derived from an EMBL/GenBank/DDBJ whole genome shotgun (WGS) entry which is preliminary data.</text>
</comment>
<organism evidence="3">
    <name type="scientific">marine sediment metagenome</name>
    <dbReference type="NCBI Taxonomy" id="412755"/>
    <lineage>
        <taxon>unclassified sequences</taxon>
        <taxon>metagenomes</taxon>
        <taxon>ecological metagenomes</taxon>
    </lineage>
</organism>
<protein>
    <recommendedName>
        <fullName evidence="4">PKD domain-containing protein</fullName>
    </recommendedName>
</protein>
<dbReference type="AlphaFoldDB" id="A0A0F9II50"/>
<feature type="non-terminal residue" evidence="3">
    <location>
        <position position="1018"/>
    </location>
</feature>
<keyword evidence="2" id="KW-0812">Transmembrane</keyword>
<evidence type="ECO:0000256" key="1">
    <source>
        <dbReference type="SAM" id="MobiDB-lite"/>
    </source>
</evidence>
<evidence type="ECO:0008006" key="4">
    <source>
        <dbReference type="Google" id="ProtNLM"/>
    </source>
</evidence>
<gene>
    <name evidence="3" type="ORF">LCGC14_1655450</name>
</gene>
<evidence type="ECO:0000313" key="3">
    <source>
        <dbReference type="EMBL" id="KKM19459.1"/>
    </source>
</evidence>
<proteinExistence type="predicted"/>
<evidence type="ECO:0000256" key="2">
    <source>
        <dbReference type="SAM" id="Phobius"/>
    </source>
</evidence>
<feature type="region of interest" description="Disordered" evidence="1">
    <location>
        <begin position="851"/>
        <end position="890"/>
    </location>
</feature>
<sequence>MKSITRKKKLSSLLIFIFFILFTSFFLTTLNLANRFAERDIIKNPTQPLFSAQETFTALWLENSNFESGIDPWYSEIAGDINDVNATISSGQANFEILGENRTFSDISGTPQAQDWIEFNHSIRPLPLTHEINQYGLNVSHAYDEGNGIAPNSGDQTANLAGVLWKRNITMPVDMSDYIITSASISAIVNGSADRDIETPNDTPILNSGYASLFDHAFFYVEISDLQEIEAYQIASYRTDFLGNGQESRTYIDYSTRDNLTNTLMVSISESDLIFYLNQILEHDPYNFTITLGIEVDSEDNYPGFELDYWYSLLIKSCNFSFTYEKKIDQFTTVSWKQDGDQISDISNDTIIVEQAKLNFNYKIDSNWTDLSPNSEIRVFINNNKLTETIKLNTANSSFQEAKLGGYDVTSLIPYNTEINISIQVYIADQFNLDKIIILSIDDVFLNITYTVTFPDTQTNLQLFFNGQNRTLNPIFDLPISTDLNITIKYPDNNGSHISGAIVQLSGNLTGTLIEDLINEQYTLIIQGNEFNLGTIYFEVIARRVNYETRKVSPILTISKIPAENLQLYLNQEDKTTDPYYQIAVNKLLNITVKYKDVPGNHISGASLQLVGEGILEDFNESVMLEQYSIVINTSIKLSLGENDLTIVAQEDEHQTKTLNPRLTVRKIITHITPASGSNTIDIFPGKSVTIRIYINDTDFNTLVKGAIVTYVWEFGDGILLDPDNDGIYEGIIDNIPEGTHQINISAFGSNIYSFESFIVTISAYRPVENTILFQVLLAIGIIASIALGGYVYAYQKVLKYPKSVRKVLKFRRTLRKTNAPHVDIISRDKAFQNAYKTSLGNSMKFLKTKPSAEQKFKDSMKKTTEKAPRSNEKPPTKNKSEEKSLDKPFNKQNSLKSVLKGRLRNIWHKLVNINAKYRFMKLIIIIFGLVLNTILLNHVFNPNSVNRSDDSLHPMDYEKEDKLSASGQESYTKQWLNNTAFNGPVGPTWFPLIGTLGDNTDVNATTTPGQANFEVLG</sequence>
<feature type="transmembrane region" description="Helical" evidence="2">
    <location>
        <begin position="920"/>
        <end position="941"/>
    </location>
</feature>
<name>A0A0F9II50_9ZZZZ</name>
<keyword evidence="2" id="KW-1133">Transmembrane helix</keyword>
<feature type="transmembrane region" description="Helical" evidence="2">
    <location>
        <begin position="772"/>
        <end position="794"/>
    </location>
</feature>
<accession>A0A0F9II50</accession>
<reference evidence="3" key="1">
    <citation type="journal article" date="2015" name="Nature">
        <title>Complex archaea that bridge the gap between prokaryotes and eukaryotes.</title>
        <authorList>
            <person name="Spang A."/>
            <person name="Saw J.H."/>
            <person name="Jorgensen S.L."/>
            <person name="Zaremba-Niedzwiedzka K."/>
            <person name="Martijn J."/>
            <person name="Lind A.E."/>
            <person name="van Eijk R."/>
            <person name="Schleper C."/>
            <person name="Guy L."/>
            <person name="Ettema T.J."/>
        </authorList>
    </citation>
    <scope>NUCLEOTIDE SEQUENCE</scope>
</reference>
<keyword evidence="2" id="KW-0472">Membrane</keyword>
<dbReference type="EMBL" id="LAZR01013981">
    <property type="protein sequence ID" value="KKM19459.1"/>
    <property type="molecule type" value="Genomic_DNA"/>
</dbReference>